<dbReference type="OrthoDB" id="153031at2"/>
<organism evidence="2 3">
    <name type="scientific">Corynebacterium lactis RW2-5</name>
    <dbReference type="NCBI Taxonomy" id="1408189"/>
    <lineage>
        <taxon>Bacteria</taxon>
        <taxon>Bacillati</taxon>
        <taxon>Actinomycetota</taxon>
        <taxon>Actinomycetes</taxon>
        <taxon>Mycobacteriales</taxon>
        <taxon>Corynebacteriaceae</taxon>
        <taxon>Corynebacterium</taxon>
    </lineage>
</organism>
<name>A0A0K2GY12_9CORY</name>
<gene>
    <name evidence="2" type="ORF">CLAC_01870</name>
</gene>
<reference evidence="2 3" key="1">
    <citation type="submission" date="2013-10" db="EMBL/GenBank/DDBJ databases">
        <title>Complete genome sequence of Corynebacterium lactis DSM 45799(T), isolated from raw cow milk.</title>
        <authorList>
            <person name="Ruckert C."/>
            <person name="Albersmeier A."/>
            <person name="Lipski A."/>
            <person name="Kalinowski J."/>
        </authorList>
    </citation>
    <scope>NUCLEOTIDE SEQUENCE [LARGE SCALE GENOMIC DNA]</scope>
    <source>
        <strain evidence="2 3">RW2-5</strain>
    </source>
</reference>
<accession>A0A0K2GY12</accession>
<dbReference type="STRING" id="1408189.CLAC_01870"/>
<feature type="transmembrane region" description="Helical" evidence="1">
    <location>
        <begin position="292"/>
        <end position="312"/>
    </location>
</feature>
<dbReference type="PATRIC" id="fig|1408189.4.peg.370"/>
<evidence type="ECO:0000313" key="2">
    <source>
        <dbReference type="EMBL" id="ALA66680.1"/>
    </source>
</evidence>
<dbReference type="RefSeq" id="WP_053411449.1">
    <property type="nucleotide sequence ID" value="NZ_CP006841.1"/>
</dbReference>
<keyword evidence="1" id="KW-0472">Membrane</keyword>
<keyword evidence="1" id="KW-1133">Transmembrane helix</keyword>
<sequence>MLSRSRIASILLLGLGAALIAVGVLLPKVINSDPKLPLDVPPTSYTMRAAEGVSTKLTPEGKREEVVAPLRRQLHGELIQPADADKVSLRVGVTEMRELPAEVAGTDPLTELIDANIWTFTIDRLSGEFLAPATLVDRMAGVPRTVDVKGHWVKFPSGTEQKEYPVFDDFMHDSVPAAFVGEEDRAGNKVLHFRQTISKTNLAEKYRSYVSQISVDDKSGFLQYEGTRDWWVEPHSGSVVDVAEDINLWWETREGEPIMTYLRFDGQMSEEDSRRLLAGALRVFKTPSLQPWSIGLISSGAILMFISIVGVVRPSSRRKEQSVASQQGVVEEQAQ</sequence>
<keyword evidence="3" id="KW-1185">Reference proteome</keyword>
<proteinExistence type="predicted"/>
<evidence type="ECO:0000313" key="3">
    <source>
        <dbReference type="Proteomes" id="UP000058446"/>
    </source>
</evidence>
<dbReference type="Proteomes" id="UP000058446">
    <property type="component" value="Chromosome"/>
</dbReference>
<dbReference type="Pfam" id="PF11271">
    <property type="entry name" value="PorA"/>
    <property type="match status" value="1"/>
</dbReference>
<dbReference type="EMBL" id="CP006841">
    <property type="protein sequence ID" value="ALA66680.1"/>
    <property type="molecule type" value="Genomic_DNA"/>
</dbReference>
<keyword evidence="1" id="KW-0812">Transmembrane</keyword>
<dbReference type="KEGG" id="clw:CLAC_01870"/>
<dbReference type="AlphaFoldDB" id="A0A0K2GY12"/>
<evidence type="ECO:0008006" key="4">
    <source>
        <dbReference type="Google" id="ProtNLM"/>
    </source>
</evidence>
<evidence type="ECO:0000256" key="1">
    <source>
        <dbReference type="SAM" id="Phobius"/>
    </source>
</evidence>
<dbReference type="InterPro" id="IPR021424">
    <property type="entry name" value="PorA"/>
</dbReference>
<protein>
    <recommendedName>
        <fullName evidence="4">DUF3068 domain-containing protein</fullName>
    </recommendedName>
</protein>